<evidence type="ECO:0000313" key="1">
    <source>
        <dbReference type="EMBL" id="OXA49116.1"/>
    </source>
</evidence>
<name>A0A226DY21_FOLCA</name>
<dbReference type="AlphaFoldDB" id="A0A226DY21"/>
<protein>
    <submittedName>
        <fullName evidence="1">Uncharacterized protein</fullName>
    </submittedName>
</protein>
<keyword evidence="2" id="KW-1185">Reference proteome</keyword>
<comment type="caution">
    <text evidence="1">The sequence shown here is derived from an EMBL/GenBank/DDBJ whole genome shotgun (WGS) entry which is preliminary data.</text>
</comment>
<reference evidence="1 2" key="1">
    <citation type="submission" date="2015-12" db="EMBL/GenBank/DDBJ databases">
        <title>The genome of Folsomia candida.</title>
        <authorList>
            <person name="Faddeeva A."/>
            <person name="Derks M.F."/>
            <person name="Anvar Y."/>
            <person name="Smit S."/>
            <person name="Van Straalen N."/>
            <person name="Roelofs D."/>
        </authorList>
    </citation>
    <scope>NUCLEOTIDE SEQUENCE [LARGE SCALE GENOMIC DNA]</scope>
    <source>
        <strain evidence="1 2">VU population</strain>
        <tissue evidence="1">Whole body</tissue>
    </source>
</reference>
<evidence type="ECO:0000313" key="2">
    <source>
        <dbReference type="Proteomes" id="UP000198287"/>
    </source>
</evidence>
<dbReference type="EMBL" id="LNIX01000010">
    <property type="protein sequence ID" value="OXA49116.1"/>
    <property type="molecule type" value="Genomic_DNA"/>
</dbReference>
<sequence>MLWNILLRVDNACLWYRFSYEKCIGYEEEIKTGVLLKIYNPRFCKGKVESGNNHLLSAIQKSQYSETSYQCIEFDHIETISPVGIPVKCASMEKNHIVDTKAGMGKMLSGEATCVGYQVNVNLNFCPYQPHNVKVKTDNWQLNCLVCLGNLELSKSKRQRLPALGKNIYIRNDCIDFSSLKMKT</sequence>
<organism evidence="1 2">
    <name type="scientific">Folsomia candida</name>
    <name type="common">Springtail</name>
    <dbReference type="NCBI Taxonomy" id="158441"/>
    <lineage>
        <taxon>Eukaryota</taxon>
        <taxon>Metazoa</taxon>
        <taxon>Ecdysozoa</taxon>
        <taxon>Arthropoda</taxon>
        <taxon>Hexapoda</taxon>
        <taxon>Collembola</taxon>
        <taxon>Entomobryomorpha</taxon>
        <taxon>Isotomoidea</taxon>
        <taxon>Isotomidae</taxon>
        <taxon>Proisotominae</taxon>
        <taxon>Folsomia</taxon>
    </lineage>
</organism>
<dbReference type="Proteomes" id="UP000198287">
    <property type="component" value="Unassembled WGS sequence"/>
</dbReference>
<proteinExistence type="predicted"/>
<accession>A0A226DY21</accession>
<gene>
    <name evidence="1" type="ORF">Fcan01_16077</name>
</gene>